<dbReference type="GeneID" id="37262300"/>
<dbReference type="Proteomes" id="UP000245910">
    <property type="component" value="Chromosome III"/>
</dbReference>
<dbReference type="EMBL" id="LN649231">
    <property type="protein sequence ID" value="CEI70585.1"/>
    <property type="molecule type" value="Genomic_DNA"/>
</dbReference>
<dbReference type="RefSeq" id="XP_025594299.1">
    <property type="nucleotide sequence ID" value="XM_025725729.2"/>
</dbReference>
<keyword evidence="3" id="KW-1185">Reference proteome</keyword>
<organism evidence="2 3">
    <name type="scientific">Fusarium venenatum</name>
    <dbReference type="NCBI Taxonomy" id="56646"/>
    <lineage>
        <taxon>Eukaryota</taxon>
        <taxon>Fungi</taxon>
        <taxon>Dikarya</taxon>
        <taxon>Ascomycota</taxon>
        <taxon>Pezizomycotina</taxon>
        <taxon>Sordariomycetes</taxon>
        <taxon>Hypocreomycetidae</taxon>
        <taxon>Hypocreales</taxon>
        <taxon>Nectriaceae</taxon>
        <taxon>Fusarium</taxon>
    </lineage>
</organism>
<reference evidence="3" key="1">
    <citation type="submission" date="2014-10" db="EMBL/GenBank/DDBJ databases">
        <authorList>
            <person name="King R."/>
        </authorList>
    </citation>
    <scope>NUCLEOTIDE SEQUENCE [LARGE SCALE GENOMIC DNA]</scope>
    <source>
        <strain evidence="3">A3/5</strain>
    </source>
</reference>
<name>A0A2L2U587_9HYPO</name>
<keyword evidence="1" id="KW-0732">Signal</keyword>
<dbReference type="KEGG" id="fvn:FVRRES_10662"/>
<evidence type="ECO:0000256" key="1">
    <source>
        <dbReference type="SAM" id="SignalP"/>
    </source>
</evidence>
<dbReference type="OrthoDB" id="4410170at2759"/>
<accession>A0A2L2U587</accession>
<evidence type="ECO:0000313" key="2">
    <source>
        <dbReference type="EMBL" id="CEI70585.1"/>
    </source>
</evidence>
<proteinExistence type="predicted"/>
<dbReference type="AlphaFoldDB" id="A0A2L2U587"/>
<feature type="signal peptide" evidence="1">
    <location>
        <begin position="1"/>
        <end position="20"/>
    </location>
</feature>
<feature type="chain" id="PRO_5014772696" evidence="1">
    <location>
        <begin position="21"/>
        <end position="87"/>
    </location>
</feature>
<protein>
    <submittedName>
        <fullName evidence="2">Uncharacterized protein</fullName>
    </submittedName>
</protein>
<sequence length="87" mass="9480">MKFTIVITSAALLLAPAVNAWTKDAAGVWVANNTFYTIRGSTVHESCTTMNTENVHAHGDYCAYWINGIGQKYKGHCKKTGNSVLCI</sequence>
<evidence type="ECO:0000313" key="3">
    <source>
        <dbReference type="Proteomes" id="UP000245910"/>
    </source>
</evidence>